<dbReference type="InterPro" id="IPR027417">
    <property type="entry name" value="P-loop_NTPase"/>
</dbReference>
<dbReference type="PANTHER" id="PTHR36451">
    <property type="entry name" value="PAPS-DEPENDENT SULFOTRANSFERASE STF3"/>
    <property type="match status" value="1"/>
</dbReference>
<dbReference type="Proteomes" id="UP001059934">
    <property type="component" value="Chromosome"/>
</dbReference>
<evidence type="ECO:0000313" key="1">
    <source>
        <dbReference type="EMBL" id="UVW34352.1"/>
    </source>
</evidence>
<gene>
    <name evidence="1" type="ORF">NYF23_10025</name>
</gene>
<evidence type="ECO:0000313" key="2">
    <source>
        <dbReference type="Proteomes" id="UP001059934"/>
    </source>
</evidence>
<proteinExistence type="predicted"/>
<name>A0ABY5TKN8_9GAMM</name>
<dbReference type="Gene3D" id="3.40.50.300">
    <property type="entry name" value="P-loop containing nucleotide triphosphate hydrolases"/>
    <property type="match status" value="1"/>
</dbReference>
<organism evidence="1 2">
    <name type="scientific">SAR92 clade bacterium H455</name>
    <dbReference type="NCBI Taxonomy" id="2974818"/>
    <lineage>
        <taxon>Bacteria</taxon>
        <taxon>Pseudomonadati</taxon>
        <taxon>Pseudomonadota</taxon>
        <taxon>Gammaproteobacteria</taxon>
        <taxon>Cellvibrionales</taxon>
        <taxon>Porticoccaceae</taxon>
        <taxon>SAR92 clade</taxon>
    </lineage>
</organism>
<sequence>MEELDWVRRLNYHGSMASGAKNIVPIDHYELIDLAITGTGLSDFGDDLWQRQYQVYIERLNHINKVHLLGRIRIKTLLLNGLMNRLLIIEKIKRAPEIKNEPIKKPIFITGLPRTGTTILFSLLSLDPTLRSPKGYEVASPAENAARSRKEKINSEQRAQCLFDFEMDIHRGVKSMHNHRQDYSVECQNIMLNTLTMFHREIIADHTSQISYENSLSQYIWHKKVLQILQHKASQKKWLLKCPSHINSLDKLFSVYPDAQILHIHRDPVLAIPSCAKLLKFLTESYCIKNEFQKTFEDFVSYLEISLRKTIKYKQLLELKGVTIHDIQLSDLETRPIDTIRDIYTKLGMTFTEDMKIEIISHLKNNQRQKYERYSKYPSVVTHPTFKLRNQFKFYTDYYHIPTK</sequence>
<dbReference type="EMBL" id="CP103416">
    <property type="protein sequence ID" value="UVW34352.1"/>
    <property type="molecule type" value="Genomic_DNA"/>
</dbReference>
<accession>A0ABY5TKN8</accession>
<dbReference type="SUPFAM" id="SSF52540">
    <property type="entry name" value="P-loop containing nucleoside triphosphate hydrolases"/>
    <property type="match status" value="1"/>
</dbReference>
<dbReference type="InterPro" id="IPR052736">
    <property type="entry name" value="Stf3_sulfotransferase"/>
</dbReference>
<reference evidence="1" key="1">
    <citation type="submission" date="2022-08" db="EMBL/GenBank/DDBJ databases">
        <title>Catabolic pathway analysis in culturable SAR92 clade bacteria reveals their overlooked roles in DMSP degradation in coastal seas.</title>
        <authorList>
            <person name="He X."/>
            <person name="Zhang X."/>
            <person name="Zhang Y."/>
        </authorList>
    </citation>
    <scope>NUCLEOTIDE SEQUENCE</scope>
    <source>
        <strain evidence="1">H455</strain>
    </source>
</reference>
<protein>
    <submittedName>
        <fullName evidence="1">Sulfotransferase</fullName>
    </submittedName>
</protein>
<dbReference type="Pfam" id="PF13469">
    <property type="entry name" value="Sulfotransfer_3"/>
    <property type="match status" value="1"/>
</dbReference>
<keyword evidence="2" id="KW-1185">Reference proteome</keyword>
<dbReference type="PANTHER" id="PTHR36451:SF1">
    <property type="entry name" value="OMEGA-HYDROXY-BETA-DIHYDROMENAQUINONE-9 SULFOTRANSFERASE STF3"/>
    <property type="match status" value="1"/>
</dbReference>